<evidence type="ECO:0000313" key="1">
    <source>
        <dbReference type="EMBL" id="RMQ43629.1"/>
    </source>
</evidence>
<dbReference type="EMBL" id="RBRE01000064">
    <property type="protein sequence ID" value="RMQ43629.1"/>
    <property type="molecule type" value="Genomic_DNA"/>
</dbReference>
<evidence type="ECO:0000313" key="2">
    <source>
        <dbReference type="Proteomes" id="UP000277236"/>
    </source>
</evidence>
<comment type="caution">
    <text evidence="1">The sequence shown here is derived from an EMBL/GenBank/DDBJ whole genome shotgun (WGS) entry which is preliminary data.</text>
</comment>
<reference evidence="1 2" key="1">
    <citation type="submission" date="2018-08" db="EMBL/GenBank/DDBJ databases">
        <title>Recombination of ecologically and evolutionarily significant loci maintains genetic cohesion in the Pseudomonas syringae species complex.</title>
        <authorList>
            <person name="Dillon M."/>
            <person name="Thakur S."/>
            <person name="Almeida R.N.D."/>
            <person name="Weir B.S."/>
            <person name="Guttman D.S."/>
        </authorList>
    </citation>
    <scope>NUCLEOTIDE SEQUENCE [LARGE SCALE GENOMIC DNA]</scope>
    <source>
        <strain evidence="1 2">ICMP 3353</strain>
    </source>
</reference>
<dbReference type="Proteomes" id="UP000277236">
    <property type="component" value="Unassembled WGS sequence"/>
</dbReference>
<accession>A0A3M4LQ63</accession>
<evidence type="ECO:0008006" key="3">
    <source>
        <dbReference type="Google" id="ProtNLM"/>
    </source>
</evidence>
<organism evidence="1 2">
    <name type="scientific">Pseudomonas cichorii</name>
    <dbReference type="NCBI Taxonomy" id="36746"/>
    <lineage>
        <taxon>Bacteria</taxon>
        <taxon>Pseudomonadati</taxon>
        <taxon>Pseudomonadota</taxon>
        <taxon>Gammaproteobacteria</taxon>
        <taxon>Pseudomonadales</taxon>
        <taxon>Pseudomonadaceae</taxon>
        <taxon>Pseudomonas</taxon>
    </lineage>
</organism>
<dbReference type="AlphaFoldDB" id="A0A3M4LQ63"/>
<sequence>MKTLNIIVACLLLSGCIAGDCIRNCYIMGKKDPDLLYKCEMDPNRYDCPVQR</sequence>
<proteinExistence type="predicted"/>
<dbReference type="PROSITE" id="PS51257">
    <property type="entry name" value="PROKAR_LIPOPROTEIN"/>
    <property type="match status" value="1"/>
</dbReference>
<dbReference type="RefSeq" id="WP_183142213.1">
    <property type="nucleotide sequence ID" value="NZ_RBRE01000064.1"/>
</dbReference>
<protein>
    <recommendedName>
        <fullName evidence="3">Lipoprotein</fullName>
    </recommendedName>
</protein>
<gene>
    <name evidence="1" type="ORF">ALQ04_02968</name>
</gene>
<name>A0A3M4LQ63_PSECI</name>